<feature type="domain" description="Radical SAM core" evidence="7">
    <location>
        <begin position="70"/>
        <end position="283"/>
    </location>
</feature>
<evidence type="ECO:0000256" key="5">
    <source>
        <dbReference type="ARBA" id="ARBA00023014"/>
    </source>
</evidence>
<comment type="cofactor">
    <cofactor evidence="6">
        <name>[4Fe-4S] cluster</name>
        <dbReference type="ChEBI" id="CHEBI:49883"/>
    </cofactor>
    <text evidence="6">Binds 1 [4Fe-4S] cluster. The cluster is coordinated with 3 cysteines and an exchangeable S-adenosyl-L-methionine.</text>
</comment>
<dbReference type="InterPro" id="IPR006638">
    <property type="entry name" value="Elp3/MiaA/NifB-like_rSAM"/>
</dbReference>
<feature type="binding site" evidence="6">
    <location>
        <position position="89"/>
    </location>
    <ligand>
        <name>[4Fe-4S] cluster</name>
        <dbReference type="ChEBI" id="CHEBI:49883"/>
        <note>4Fe-4S-S-AdoMet</note>
    </ligand>
</feature>
<feature type="binding site" evidence="6">
    <location>
        <position position="85"/>
    </location>
    <ligand>
        <name>[4Fe-4S] cluster</name>
        <dbReference type="ChEBI" id="CHEBI:49883"/>
        <note>4Fe-4S-S-AdoMet</note>
    </ligand>
</feature>
<dbReference type="KEGG" id="sinu:IMZ28_06070"/>
<feature type="binding site" evidence="6">
    <location>
        <position position="92"/>
    </location>
    <ligand>
        <name>[4Fe-4S] cluster</name>
        <dbReference type="ChEBI" id="CHEBI:49883"/>
        <note>4Fe-4S-S-AdoMet</note>
    </ligand>
</feature>
<organism evidence="8 9">
    <name type="scientific">Sulfurovum indicum</name>
    <dbReference type="NCBI Taxonomy" id="2779528"/>
    <lineage>
        <taxon>Bacteria</taxon>
        <taxon>Pseudomonadati</taxon>
        <taxon>Campylobacterota</taxon>
        <taxon>Epsilonproteobacteria</taxon>
        <taxon>Campylobacterales</taxon>
        <taxon>Sulfurovaceae</taxon>
        <taxon>Sulfurovum</taxon>
    </lineage>
</organism>
<evidence type="ECO:0000256" key="3">
    <source>
        <dbReference type="ARBA" id="ARBA00022723"/>
    </source>
</evidence>
<dbReference type="InterPro" id="IPR013785">
    <property type="entry name" value="Aldolase_TIM"/>
</dbReference>
<keyword evidence="4 6" id="KW-0408">Iron</keyword>
<dbReference type="PROSITE" id="PS51918">
    <property type="entry name" value="RADICAL_SAM"/>
    <property type="match status" value="1"/>
</dbReference>
<evidence type="ECO:0000256" key="2">
    <source>
        <dbReference type="ARBA" id="ARBA00022691"/>
    </source>
</evidence>
<keyword evidence="3 6" id="KW-0479">Metal-binding</keyword>
<evidence type="ECO:0000313" key="9">
    <source>
        <dbReference type="Proteomes" id="UP000595074"/>
    </source>
</evidence>
<dbReference type="SFLD" id="SFLDG01101">
    <property type="entry name" value="Uncharacterised_Radical_SAM_Su"/>
    <property type="match status" value="1"/>
</dbReference>
<dbReference type="CDD" id="cd01335">
    <property type="entry name" value="Radical_SAM"/>
    <property type="match status" value="1"/>
</dbReference>
<dbReference type="GO" id="GO:0003824">
    <property type="term" value="F:catalytic activity"/>
    <property type="evidence" value="ECO:0007669"/>
    <property type="project" value="InterPro"/>
</dbReference>
<evidence type="ECO:0000256" key="6">
    <source>
        <dbReference type="PIRSR" id="PIRSR004869-50"/>
    </source>
</evidence>
<evidence type="ECO:0000259" key="7">
    <source>
        <dbReference type="PROSITE" id="PS51918"/>
    </source>
</evidence>
<dbReference type="PANTHER" id="PTHR30352:SF5">
    <property type="entry name" value="PYRUVATE FORMATE-LYASE 1-ACTIVATING ENZYME"/>
    <property type="match status" value="1"/>
</dbReference>
<keyword evidence="5 6" id="KW-0411">Iron-sulfur</keyword>
<keyword evidence="9" id="KW-1185">Reference proteome</keyword>
<keyword evidence="2 6" id="KW-0949">S-adenosyl-L-methionine</keyword>
<dbReference type="InterPro" id="IPR058240">
    <property type="entry name" value="rSAM_sf"/>
</dbReference>
<evidence type="ECO:0000313" key="8">
    <source>
        <dbReference type="EMBL" id="QOR61031.1"/>
    </source>
</evidence>
<dbReference type="InterPro" id="IPR034457">
    <property type="entry name" value="Organic_radical-activating"/>
</dbReference>
<accession>A0A7M1S1V9</accession>
<dbReference type="Pfam" id="PF04055">
    <property type="entry name" value="Radical_SAM"/>
    <property type="match status" value="1"/>
</dbReference>
<dbReference type="Proteomes" id="UP000595074">
    <property type="component" value="Chromosome"/>
</dbReference>
<reference evidence="8 9" key="1">
    <citation type="submission" date="2020-10" db="EMBL/GenBank/DDBJ databases">
        <title>The genome of sulfurovum sp.</title>
        <authorList>
            <person name="Xie S."/>
            <person name="Shao Z."/>
            <person name="Jiang L."/>
        </authorList>
    </citation>
    <scope>NUCLEOTIDE SEQUENCE [LARGE SCALE GENOMIC DNA]</scope>
    <source>
        <strain evidence="8 9">ST-419</strain>
    </source>
</reference>
<dbReference type="SUPFAM" id="SSF102114">
    <property type="entry name" value="Radical SAM enzymes"/>
    <property type="match status" value="1"/>
</dbReference>
<evidence type="ECO:0000256" key="4">
    <source>
        <dbReference type="ARBA" id="ARBA00023004"/>
    </source>
</evidence>
<dbReference type="GO" id="GO:0051539">
    <property type="term" value="F:4 iron, 4 sulfur cluster binding"/>
    <property type="evidence" value="ECO:0007669"/>
    <property type="project" value="UniProtKB-KW"/>
</dbReference>
<name>A0A7M1S1V9_9BACT</name>
<dbReference type="PIRSF" id="PIRSF004869">
    <property type="entry name" value="PflX_prd"/>
    <property type="match status" value="1"/>
</dbReference>
<dbReference type="SMART" id="SM00729">
    <property type="entry name" value="Elp3"/>
    <property type="match status" value="1"/>
</dbReference>
<protein>
    <submittedName>
        <fullName evidence="8">AmmeMemoRadiSam system radical SAM enzyme</fullName>
    </submittedName>
</protein>
<gene>
    <name evidence="8" type="primary">amrS</name>
    <name evidence="8" type="ORF">IMZ28_06070</name>
</gene>
<dbReference type="InterPro" id="IPR016431">
    <property type="entry name" value="Pyrv-formate_lyase-activ_prd"/>
</dbReference>
<dbReference type="InterPro" id="IPR007197">
    <property type="entry name" value="rSAM"/>
</dbReference>
<dbReference type="Gene3D" id="3.20.20.70">
    <property type="entry name" value="Aldolase class I"/>
    <property type="match status" value="1"/>
</dbReference>
<keyword evidence="1" id="KW-0004">4Fe-4S</keyword>
<dbReference type="SFLD" id="SFLDS00029">
    <property type="entry name" value="Radical_SAM"/>
    <property type="match status" value="1"/>
</dbReference>
<proteinExistence type="predicted"/>
<dbReference type="EMBL" id="CP063164">
    <property type="protein sequence ID" value="QOR61031.1"/>
    <property type="molecule type" value="Genomic_DNA"/>
</dbReference>
<dbReference type="PANTHER" id="PTHR30352">
    <property type="entry name" value="PYRUVATE FORMATE-LYASE-ACTIVATING ENZYME"/>
    <property type="match status" value="1"/>
</dbReference>
<dbReference type="GO" id="GO:0046872">
    <property type="term" value="F:metal ion binding"/>
    <property type="evidence" value="ECO:0007669"/>
    <property type="project" value="UniProtKB-KW"/>
</dbReference>
<dbReference type="RefSeq" id="WP_197547703.1">
    <property type="nucleotide sequence ID" value="NZ_CP063164.1"/>
</dbReference>
<dbReference type="AlphaFoldDB" id="A0A7M1S1V9"/>
<dbReference type="NCBIfam" id="TIGR04337">
    <property type="entry name" value="AmmeMemoSam_rS"/>
    <property type="match status" value="1"/>
</dbReference>
<evidence type="ECO:0000256" key="1">
    <source>
        <dbReference type="ARBA" id="ARBA00022485"/>
    </source>
</evidence>
<dbReference type="InterPro" id="IPR027596">
    <property type="entry name" value="AmmeMemoSam_rS"/>
</dbReference>
<sequence>MTYHETFKYYTPEENRKIVCNLCRHRCQLKEGEVGICGVNQNVEGELKTLVYGHPVAVHVDPVEKKPLYHLIPGSKVLSFGTVGCNFKCPFCQNWDISQSKMVNEDIEVSPDLMVELAIEHGAKSIAYTYNEPTIFYPYAKDIGLIAKEKGIKNIFVSNGFESPEMVDDMASWVDAANIDLKSWDDKYYKKVLKGGLEEVRDTLRRLVKNGVWVEVTTLLIEGENDSDKELSEMAAFIANDLGVHVPWHLSAFYPNYKMQDHDATKTATLKRARKIGKEAGLKYIYLGNVDADSDTYCPHCETLLIERKRYGEITTHLEGDRCPVCKNTIEGVWE</sequence>